<gene>
    <name evidence="3" type="ORF">GWR21_03265</name>
</gene>
<dbReference type="Gene3D" id="3.40.50.1110">
    <property type="entry name" value="SGNH hydrolase"/>
    <property type="match status" value="1"/>
</dbReference>
<dbReference type="Pfam" id="PF13472">
    <property type="entry name" value="Lipase_GDSL_2"/>
    <property type="match status" value="1"/>
</dbReference>
<sequence length="259" mass="28679">MEQHKNSNRRNFIRNVSLGSLAALSLPELVSAATTSSESPARAKKISLKKDAVILFQGDSITDAGRKRDKNDANDPSALGNGYAYLTAAALLREFPDKNLKIYNKGISGNKVYQLAERWDADCLQIKPDVLSILIGVNDFWHTLNGNYNGTIKTYRDDFTKLLDRTKQALPEVQLIIGEPFAVNGVKAVDDKWFPAFNDYRVAAREIATKYDAAFIPYQSIYDKAEKSAPGSYWTGDGVHPAIPGASLMAASWMETIRK</sequence>
<dbReference type="KEGG" id="chih:GWR21_03265"/>
<evidence type="ECO:0000313" key="4">
    <source>
        <dbReference type="Proteomes" id="UP000476411"/>
    </source>
</evidence>
<dbReference type="SUPFAM" id="SSF52266">
    <property type="entry name" value="SGNH hydrolase"/>
    <property type="match status" value="1"/>
</dbReference>
<dbReference type="RefSeq" id="WP_162330354.1">
    <property type="nucleotide sequence ID" value="NZ_CP048113.1"/>
</dbReference>
<dbReference type="InterPro" id="IPR051532">
    <property type="entry name" value="Ester_Hydrolysis_Enzymes"/>
</dbReference>
<dbReference type="PANTHER" id="PTHR30383:SF5">
    <property type="entry name" value="SGNH HYDROLASE-TYPE ESTERASE DOMAIN-CONTAINING PROTEIN"/>
    <property type="match status" value="1"/>
</dbReference>
<keyword evidence="4" id="KW-1185">Reference proteome</keyword>
<proteinExistence type="predicted"/>
<feature type="chain" id="PRO_5025407968" evidence="1">
    <location>
        <begin position="33"/>
        <end position="259"/>
    </location>
</feature>
<evidence type="ECO:0000256" key="1">
    <source>
        <dbReference type="SAM" id="SignalP"/>
    </source>
</evidence>
<protein>
    <submittedName>
        <fullName evidence="3">SGNH/GDSL hydrolase family protein</fullName>
    </submittedName>
</protein>
<dbReference type="InterPro" id="IPR036514">
    <property type="entry name" value="SGNH_hydro_sf"/>
</dbReference>
<evidence type="ECO:0000313" key="3">
    <source>
        <dbReference type="EMBL" id="QHS58651.1"/>
    </source>
</evidence>
<keyword evidence="1" id="KW-0732">Signal</keyword>
<dbReference type="PANTHER" id="PTHR30383">
    <property type="entry name" value="THIOESTERASE 1/PROTEASE 1/LYSOPHOSPHOLIPASE L1"/>
    <property type="match status" value="1"/>
</dbReference>
<accession>A0A6B9ZAY2</accession>
<dbReference type="CDD" id="cd01834">
    <property type="entry name" value="SGNH_hydrolase_like_2"/>
    <property type="match status" value="1"/>
</dbReference>
<dbReference type="AlphaFoldDB" id="A0A6B9ZAY2"/>
<feature type="signal peptide" evidence="1">
    <location>
        <begin position="1"/>
        <end position="32"/>
    </location>
</feature>
<dbReference type="Proteomes" id="UP000476411">
    <property type="component" value="Chromosome"/>
</dbReference>
<dbReference type="InterPro" id="IPR006311">
    <property type="entry name" value="TAT_signal"/>
</dbReference>
<feature type="domain" description="SGNH hydrolase-type esterase" evidence="2">
    <location>
        <begin position="58"/>
        <end position="241"/>
    </location>
</feature>
<organism evidence="3 4">
    <name type="scientific">Chitinophaga agri</name>
    <dbReference type="NCBI Taxonomy" id="2703787"/>
    <lineage>
        <taxon>Bacteria</taxon>
        <taxon>Pseudomonadati</taxon>
        <taxon>Bacteroidota</taxon>
        <taxon>Chitinophagia</taxon>
        <taxon>Chitinophagales</taxon>
        <taxon>Chitinophagaceae</taxon>
        <taxon>Chitinophaga</taxon>
    </lineage>
</organism>
<dbReference type="GO" id="GO:0004622">
    <property type="term" value="F:phosphatidylcholine lysophospholipase activity"/>
    <property type="evidence" value="ECO:0007669"/>
    <property type="project" value="TreeGrafter"/>
</dbReference>
<dbReference type="InterPro" id="IPR013830">
    <property type="entry name" value="SGNH_hydro"/>
</dbReference>
<reference evidence="3 4" key="1">
    <citation type="submission" date="2020-01" db="EMBL/GenBank/DDBJ databases">
        <title>Complete genome sequence of Chitinophaga sp. H33E-04 isolated from quinoa roots.</title>
        <authorList>
            <person name="Weon H.-Y."/>
            <person name="Lee S.A."/>
        </authorList>
    </citation>
    <scope>NUCLEOTIDE SEQUENCE [LARGE SCALE GENOMIC DNA]</scope>
    <source>
        <strain evidence="3 4">H33E-04</strain>
    </source>
</reference>
<keyword evidence="3" id="KW-0378">Hydrolase</keyword>
<dbReference type="EMBL" id="CP048113">
    <property type="protein sequence ID" value="QHS58651.1"/>
    <property type="molecule type" value="Genomic_DNA"/>
</dbReference>
<evidence type="ECO:0000259" key="2">
    <source>
        <dbReference type="Pfam" id="PF13472"/>
    </source>
</evidence>
<name>A0A6B9ZAY2_9BACT</name>
<dbReference type="PROSITE" id="PS51318">
    <property type="entry name" value="TAT"/>
    <property type="match status" value="1"/>
</dbReference>